<dbReference type="Proteomes" id="UP000887560">
    <property type="component" value="Unplaced"/>
</dbReference>
<sequence>MYRLQQFFKYIFVAIVFVIVGWNKEARTYSMSINQLGFTMNETLTDEAIQVLANKSAEAITPAVYSTIKDAFASFAPDTWVSALNKNGTDSALANSTNDQVKAILSSMNYTQDQVLSLLASTCSDGWDEILNLCHAVNATMSQLPPHIIQIFSKYNDSSMAPEDSEVGLIQDFKTITPDELVQMGDLFPKLKWLFSLNFYKLMDLLAQTVQGNDIAKMKFEQLGVSFYTQMLKKAHRYSLLIDAYVSTDRHWQFCNSMFADACNKMKIYEASGKHAF</sequence>
<evidence type="ECO:0000256" key="1">
    <source>
        <dbReference type="SAM" id="Phobius"/>
    </source>
</evidence>
<keyword evidence="1" id="KW-0472">Membrane</keyword>
<evidence type="ECO:0000313" key="2">
    <source>
        <dbReference type="Proteomes" id="UP000887560"/>
    </source>
</evidence>
<dbReference type="WBParaSite" id="scf7180000422247.g8626">
    <property type="protein sequence ID" value="scf7180000422247.g8626"/>
    <property type="gene ID" value="scf7180000422247.g8626"/>
</dbReference>
<protein>
    <submittedName>
        <fullName evidence="3">Uncharacterized protein</fullName>
    </submittedName>
</protein>
<keyword evidence="2" id="KW-1185">Reference proteome</keyword>
<keyword evidence="1" id="KW-0812">Transmembrane</keyword>
<name>A0A915P0D2_9BILA</name>
<keyword evidence="1" id="KW-1133">Transmembrane helix</keyword>
<accession>A0A915P0D2</accession>
<evidence type="ECO:0000313" key="3">
    <source>
        <dbReference type="WBParaSite" id="scf7180000422247.g8626"/>
    </source>
</evidence>
<feature type="transmembrane region" description="Helical" evidence="1">
    <location>
        <begin position="7"/>
        <end position="23"/>
    </location>
</feature>
<proteinExistence type="predicted"/>
<reference evidence="3" key="1">
    <citation type="submission" date="2022-11" db="UniProtKB">
        <authorList>
            <consortium name="WormBaseParasite"/>
        </authorList>
    </citation>
    <scope>IDENTIFICATION</scope>
</reference>
<organism evidence="2 3">
    <name type="scientific">Meloidogyne floridensis</name>
    <dbReference type="NCBI Taxonomy" id="298350"/>
    <lineage>
        <taxon>Eukaryota</taxon>
        <taxon>Metazoa</taxon>
        <taxon>Ecdysozoa</taxon>
        <taxon>Nematoda</taxon>
        <taxon>Chromadorea</taxon>
        <taxon>Rhabditida</taxon>
        <taxon>Tylenchina</taxon>
        <taxon>Tylenchomorpha</taxon>
        <taxon>Tylenchoidea</taxon>
        <taxon>Meloidogynidae</taxon>
        <taxon>Meloidogyninae</taxon>
        <taxon>Meloidogyne</taxon>
    </lineage>
</organism>
<dbReference type="AlphaFoldDB" id="A0A915P0D2"/>